<dbReference type="SFLD" id="SFLDS00001">
    <property type="entry name" value="Enolase"/>
    <property type="match status" value="1"/>
</dbReference>
<sequence>MTDPSTPSPIGPLAASYGLPEALPPWPSRDGLRVTGVRAVVTAPEGIPLVVVRVDTSDDGLYGLGCATFTQRYAAVVAAVEEHVGPLVVGRHPADIEDITRLVHYSSYWRGGPVLNNALSGVDQALWDIAGKRAGMPVHELLGGRSRAGVEVYSHAAGADVGQTLEQAEALVAAGYRHVRLQVGGPGLGTYGAPGTPGGYPRSPHPDGWSVDQYLTATAALFAAARARLGPEVSLMHDVHSRLTPKQAVVLARALEPYRLSFLEDVVAPEHYDRLPEVRAASPVPIAVGEQIGSVPEAVRLIRDGGIDLLRLHTSAVGGLTPTRKLVALAELTGVRTAFHSPGDISPVGVAANLAVDISTPAFGYQESHEYNDATHEVFSGTPVVRDGYLYPSELPGWGVDLDEKAARRFPPVKHLHERWAARVRRPDGGLEAP</sequence>
<evidence type="ECO:0000313" key="2">
    <source>
        <dbReference type="EMBL" id="NJP48175.1"/>
    </source>
</evidence>
<dbReference type="RefSeq" id="WP_167986997.1">
    <property type="nucleotide sequence ID" value="NZ_JAATEJ010000041.1"/>
</dbReference>
<evidence type="ECO:0000313" key="3">
    <source>
        <dbReference type="Proteomes" id="UP000734511"/>
    </source>
</evidence>
<gene>
    <name evidence="2" type="ORF">HCN08_32950</name>
</gene>
<dbReference type="InterPro" id="IPR036849">
    <property type="entry name" value="Enolase-like_C_sf"/>
</dbReference>
<dbReference type="PROSITE" id="PS00908">
    <property type="entry name" value="MR_MLE_1"/>
    <property type="match status" value="1"/>
</dbReference>
<dbReference type="Proteomes" id="UP000734511">
    <property type="component" value="Unassembled WGS sequence"/>
</dbReference>
<comment type="caution">
    <text evidence="2">The sequence shown here is derived from an EMBL/GenBank/DDBJ whole genome shotgun (WGS) entry which is preliminary data.</text>
</comment>
<feature type="domain" description="Mandelate racemase/muconate lactonizing enzyme C-terminal" evidence="1">
    <location>
        <begin position="161"/>
        <end position="285"/>
    </location>
</feature>
<dbReference type="InterPro" id="IPR029017">
    <property type="entry name" value="Enolase-like_N"/>
</dbReference>
<dbReference type="InterPro" id="IPR034593">
    <property type="entry name" value="DgoD-like"/>
</dbReference>
<dbReference type="SUPFAM" id="SSF51604">
    <property type="entry name" value="Enolase C-terminal domain-like"/>
    <property type="match status" value="1"/>
</dbReference>
<dbReference type="PANTHER" id="PTHR48080">
    <property type="entry name" value="D-GALACTONATE DEHYDRATASE-RELATED"/>
    <property type="match status" value="1"/>
</dbReference>
<dbReference type="PANTHER" id="PTHR48080:SF6">
    <property type="entry name" value="STARVATION-SENSING PROTEIN RSPA"/>
    <property type="match status" value="1"/>
</dbReference>
<dbReference type="InterPro" id="IPR013342">
    <property type="entry name" value="Mandelate_racemase_C"/>
</dbReference>
<protein>
    <submittedName>
        <fullName evidence="2">Starvation-sensing protein RspA</fullName>
    </submittedName>
</protein>
<dbReference type="SUPFAM" id="SSF54826">
    <property type="entry name" value="Enolase N-terminal domain-like"/>
    <property type="match status" value="1"/>
</dbReference>
<accession>A0ABX0ZW32</accession>
<dbReference type="InterPro" id="IPR013341">
    <property type="entry name" value="Mandelate_racemase_N_dom"/>
</dbReference>
<dbReference type="Gene3D" id="3.20.20.120">
    <property type="entry name" value="Enolase-like C-terminal domain"/>
    <property type="match status" value="1"/>
</dbReference>
<dbReference type="EMBL" id="JAATEJ010000041">
    <property type="protein sequence ID" value="NJP48175.1"/>
    <property type="molecule type" value="Genomic_DNA"/>
</dbReference>
<reference evidence="2 3" key="1">
    <citation type="submission" date="2020-03" db="EMBL/GenBank/DDBJ databases">
        <title>WGS of actinomycetes isolated from Thailand.</title>
        <authorList>
            <person name="Thawai C."/>
        </authorList>
    </citation>
    <scope>NUCLEOTIDE SEQUENCE [LARGE SCALE GENOMIC DNA]</scope>
    <source>
        <strain evidence="2 3">PRB2-1</strain>
    </source>
</reference>
<name>A0ABX0ZW32_9ACTN</name>
<dbReference type="Gene3D" id="3.30.390.10">
    <property type="entry name" value="Enolase-like, N-terminal domain"/>
    <property type="match status" value="1"/>
</dbReference>
<keyword evidence="3" id="KW-1185">Reference proteome</keyword>
<dbReference type="Pfam" id="PF02746">
    <property type="entry name" value="MR_MLE_N"/>
    <property type="match status" value="1"/>
</dbReference>
<evidence type="ECO:0000259" key="1">
    <source>
        <dbReference type="SMART" id="SM00922"/>
    </source>
</evidence>
<dbReference type="InterPro" id="IPR018110">
    <property type="entry name" value="Mandel_Rmase/mucon_lact_enz_CS"/>
</dbReference>
<dbReference type="SMART" id="SM00922">
    <property type="entry name" value="MR_MLE"/>
    <property type="match status" value="1"/>
</dbReference>
<organism evidence="2 3">
    <name type="scientific">Actinacidiphila epipremni</name>
    <dbReference type="NCBI Taxonomy" id="2053013"/>
    <lineage>
        <taxon>Bacteria</taxon>
        <taxon>Bacillati</taxon>
        <taxon>Actinomycetota</taxon>
        <taxon>Actinomycetes</taxon>
        <taxon>Kitasatosporales</taxon>
        <taxon>Streptomycetaceae</taxon>
        <taxon>Actinacidiphila</taxon>
    </lineage>
</organism>
<dbReference type="Pfam" id="PF13378">
    <property type="entry name" value="MR_MLE_C"/>
    <property type="match status" value="1"/>
</dbReference>
<dbReference type="InterPro" id="IPR029065">
    <property type="entry name" value="Enolase_C-like"/>
</dbReference>
<proteinExistence type="predicted"/>